<dbReference type="PANTHER" id="PTHR12526">
    <property type="entry name" value="GLYCOSYLTRANSFERASE"/>
    <property type="match status" value="1"/>
</dbReference>
<gene>
    <name evidence="1" type="ORF">MIZ01_2616</name>
</gene>
<dbReference type="GO" id="GO:0016757">
    <property type="term" value="F:glycosyltransferase activity"/>
    <property type="evidence" value="ECO:0007669"/>
    <property type="project" value="TreeGrafter"/>
</dbReference>
<dbReference type="Gene3D" id="3.40.50.2000">
    <property type="entry name" value="Glycogen Phosphorylase B"/>
    <property type="match status" value="2"/>
</dbReference>
<name>A0AAN2C030_9PROT</name>
<evidence type="ECO:0000313" key="2">
    <source>
        <dbReference type="Proteomes" id="UP001320326"/>
    </source>
</evidence>
<dbReference type="CDD" id="cd03801">
    <property type="entry name" value="GT4_PimA-like"/>
    <property type="match status" value="1"/>
</dbReference>
<dbReference type="Proteomes" id="UP001320326">
    <property type="component" value="Chromosome"/>
</dbReference>
<dbReference type="PANTHER" id="PTHR12526:SF638">
    <property type="entry name" value="SPORE COAT PROTEIN SA"/>
    <property type="match status" value="1"/>
</dbReference>
<evidence type="ECO:0008006" key="3">
    <source>
        <dbReference type="Google" id="ProtNLM"/>
    </source>
</evidence>
<reference evidence="1 2" key="1">
    <citation type="journal article" date="2022" name="Int. J. Syst. Evol. Microbiol.">
        <title>&lt;i&gt;Sideroxyarcus emersonii&lt;/i&gt; gen. nov. sp. nov., a neutrophilic, microaerobic iron- and thiosulfate-oxidizing bacterium isolated from iron-rich wetland sediment.</title>
        <authorList>
            <person name="Kato S."/>
            <person name="Itoh T."/>
            <person name="Iino T."/>
            <person name="Ohkuma M."/>
        </authorList>
    </citation>
    <scope>NUCLEOTIDE SEQUENCE [LARGE SCALE GENOMIC DNA]</scope>
    <source>
        <strain evidence="1 2">MIZ01</strain>
    </source>
</reference>
<dbReference type="KEGG" id="seme:MIZ01_2616"/>
<protein>
    <recommendedName>
        <fullName evidence="3">Glycosyltransferase</fullName>
    </recommendedName>
</protein>
<dbReference type="RefSeq" id="WP_237247317.1">
    <property type="nucleotide sequence ID" value="NZ_AP023423.1"/>
</dbReference>
<dbReference type="EMBL" id="AP023423">
    <property type="protein sequence ID" value="BCK88810.1"/>
    <property type="molecule type" value="Genomic_DNA"/>
</dbReference>
<sequence length="336" mass="36895">MRVAMVTGSYPPMPCGIGDYTAKLVEALAAIGVEVDVYSKNVDWSLFKAKQLVARIAASSPDIVHIQYPATGYGHKLGPQALSLLLKPCVVTLHEISQVHLLRKLALYPFAYGAEQLIFTSEFERRYSIKYAPWIARRSCSIPIGSFISVPAALCEKDLPDIVSFGLIRPDKGIEQVIALAALIKAKGLSLKVRIIGAIDPKQPAYIEKLRAESEALPITWQIGLTEPEVASILARSRVAYMPFPDGASERRSSLLAVLLNGVATVSTRGSFTTNELADTLAFADSPEQALQTISQILGQPARLDALARRAREYVQRRDWNQIASQHVKIYKNILL</sequence>
<keyword evidence="2" id="KW-1185">Reference proteome</keyword>
<dbReference type="SUPFAM" id="SSF53756">
    <property type="entry name" value="UDP-Glycosyltransferase/glycogen phosphorylase"/>
    <property type="match status" value="1"/>
</dbReference>
<proteinExistence type="predicted"/>
<dbReference type="AlphaFoldDB" id="A0AAN2C030"/>
<organism evidence="1 2">
    <name type="scientific">Sideroxyarcus emersonii</name>
    <dbReference type="NCBI Taxonomy" id="2764705"/>
    <lineage>
        <taxon>Bacteria</taxon>
        <taxon>Pseudomonadati</taxon>
        <taxon>Pseudomonadota</taxon>
        <taxon>Betaproteobacteria</taxon>
        <taxon>Nitrosomonadales</taxon>
        <taxon>Gallionellaceae</taxon>
        <taxon>Sideroxyarcus</taxon>
    </lineage>
</organism>
<evidence type="ECO:0000313" key="1">
    <source>
        <dbReference type="EMBL" id="BCK88810.1"/>
    </source>
</evidence>
<accession>A0AAN2C030</accession>